<dbReference type="EMBL" id="MSYM01000013">
    <property type="protein sequence ID" value="OLP05706.1"/>
    <property type="molecule type" value="Genomic_DNA"/>
</dbReference>
<protein>
    <recommendedName>
        <fullName evidence="1">CHRD domain-containing protein</fullName>
    </recommendedName>
</protein>
<sequence>MTGIRTCAAMSEDLKLTGAQEVPPVSTSATGSGSIMVADDGAVIKSLKTTGVVGTAAHIHTGEKGVNGPPIVTLTKTADGVWSVPPGAKLSAEQAKLYKAGGLYLNVHSEAHKGGEVRTQLTP</sequence>
<dbReference type="PROSITE" id="PS50933">
    <property type="entry name" value="CHRD"/>
    <property type="match status" value="1"/>
</dbReference>
<dbReference type="InterPro" id="IPR010895">
    <property type="entry name" value="CHRD"/>
</dbReference>
<gene>
    <name evidence="2" type="ORF">BLL52_1932</name>
</gene>
<evidence type="ECO:0000313" key="3">
    <source>
        <dbReference type="Proteomes" id="UP000185911"/>
    </source>
</evidence>
<proteinExistence type="predicted"/>
<dbReference type="SMART" id="SM00754">
    <property type="entry name" value="CHRD"/>
    <property type="match status" value="1"/>
</dbReference>
<accession>A0A1Q8YCD5</accession>
<dbReference type="AlphaFoldDB" id="A0A1Q8YCD5"/>
<dbReference type="Proteomes" id="UP000185911">
    <property type="component" value="Unassembled WGS sequence"/>
</dbReference>
<dbReference type="STRING" id="81479.RA876_04055"/>
<comment type="caution">
    <text evidence="2">The sequence shown here is derived from an EMBL/GenBank/DDBJ whole genome shotgun (WGS) entry which is preliminary data.</text>
</comment>
<evidence type="ECO:0000259" key="1">
    <source>
        <dbReference type="PROSITE" id="PS50933"/>
    </source>
</evidence>
<reference evidence="2 3" key="1">
    <citation type="submission" date="2017-01" db="EMBL/GenBank/DDBJ databases">
        <title>Genome sequence of Rhodoferax antarcticus ANT.BR, a psychrophilic purple nonsulfur bacterium from an Antarctic microbial mat.</title>
        <authorList>
            <person name="Baker J."/>
            <person name="Riester C."/>
            <person name="Skinner B."/>
            <person name="Newell A."/>
            <person name="Swingley W."/>
            <person name="Madigan M."/>
            <person name="Jung D."/>
            <person name="Asao M."/>
            <person name="Chen M."/>
            <person name="Loughlin P."/>
            <person name="Pan H."/>
            <person name="Lin S."/>
            <person name="Li N."/>
            <person name="Shaw J."/>
            <person name="Prado M."/>
            <person name="Sherman C."/>
            <person name="Li X."/>
            <person name="Tang J."/>
            <person name="Blankenship R."/>
            <person name="Zhao T."/>
            <person name="Touchman J."/>
            <person name="Sattley M."/>
        </authorList>
    </citation>
    <scope>NUCLEOTIDE SEQUENCE [LARGE SCALE GENOMIC DNA]</scope>
    <source>
        <strain evidence="2 3">ANT.BR</strain>
    </source>
</reference>
<feature type="domain" description="CHRD" evidence="1">
    <location>
        <begin position="8"/>
        <end position="123"/>
    </location>
</feature>
<evidence type="ECO:0000313" key="2">
    <source>
        <dbReference type="EMBL" id="OLP05706.1"/>
    </source>
</evidence>
<name>A0A1Q8YCD5_9BURK</name>
<keyword evidence="3" id="KW-1185">Reference proteome</keyword>
<organism evidence="2 3">
    <name type="scientific">Rhodoferax antarcticus ANT.BR</name>
    <dbReference type="NCBI Taxonomy" id="1111071"/>
    <lineage>
        <taxon>Bacteria</taxon>
        <taxon>Pseudomonadati</taxon>
        <taxon>Pseudomonadota</taxon>
        <taxon>Betaproteobacteria</taxon>
        <taxon>Burkholderiales</taxon>
        <taxon>Comamonadaceae</taxon>
        <taxon>Rhodoferax</taxon>
    </lineage>
</organism>
<dbReference type="Pfam" id="PF07452">
    <property type="entry name" value="CHRD"/>
    <property type="match status" value="1"/>
</dbReference>